<reference evidence="2" key="1">
    <citation type="journal article" date="2023" name="Mol. Phylogenet. Evol.">
        <title>Genome-scale phylogeny and comparative genomics of the fungal order Sordariales.</title>
        <authorList>
            <person name="Hensen N."/>
            <person name="Bonometti L."/>
            <person name="Westerberg I."/>
            <person name="Brannstrom I.O."/>
            <person name="Guillou S."/>
            <person name="Cros-Aarteil S."/>
            <person name="Calhoun S."/>
            <person name="Haridas S."/>
            <person name="Kuo A."/>
            <person name="Mondo S."/>
            <person name="Pangilinan J."/>
            <person name="Riley R."/>
            <person name="LaButti K."/>
            <person name="Andreopoulos B."/>
            <person name="Lipzen A."/>
            <person name="Chen C."/>
            <person name="Yan M."/>
            <person name="Daum C."/>
            <person name="Ng V."/>
            <person name="Clum A."/>
            <person name="Steindorff A."/>
            <person name="Ohm R.A."/>
            <person name="Martin F."/>
            <person name="Silar P."/>
            <person name="Natvig D.O."/>
            <person name="Lalanne C."/>
            <person name="Gautier V."/>
            <person name="Ament-Velasquez S.L."/>
            <person name="Kruys A."/>
            <person name="Hutchinson M.I."/>
            <person name="Powell A.J."/>
            <person name="Barry K."/>
            <person name="Miller A.N."/>
            <person name="Grigoriev I.V."/>
            <person name="Debuchy R."/>
            <person name="Gladieux P."/>
            <person name="Hiltunen Thoren M."/>
            <person name="Johannesson H."/>
        </authorList>
    </citation>
    <scope>NUCLEOTIDE SEQUENCE</scope>
    <source>
        <strain evidence="2">CBS 168.71</strain>
    </source>
</reference>
<feature type="compositionally biased region" description="Low complexity" evidence="1">
    <location>
        <begin position="29"/>
        <end position="55"/>
    </location>
</feature>
<evidence type="ECO:0000256" key="1">
    <source>
        <dbReference type="SAM" id="MobiDB-lite"/>
    </source>
</evidence>
<feature type="region of interest" description="Disordered" evidence="1">
    <location>
        <begin position="1"/>
        <end position="93"/>
    </location>
</feature>
<feature type="compositionally biased region" description="Basic and acidic residues" evidence="1">
    <location>
        <begin position="476"/>
        <end position="491"/>
    </location>
</feature>
<feature type="compositionally biased region" description="Pro residues" evidence="1">
    <location>
        <begin position="358"/>
        <end position="373"/>
    </location>
</feature>
<feature type="compositionally biased region" description="Pro residues" evidence="1">
    <location>
        <begin position="56"/>
        <end position="66"/>
    </location>
</feature>
<dbReference type="AlphaFoldDB" id="A0AAE0HCW0"/>
<feature type="compositionally biased region" description="Basic and acidic residues" evidence="1">
    <location>
        <begin position="244"/>
        <end position="255"/>
    </location>
</feature>
<dbReference type="Proteomes" id="UP001278766">
    <property type="component" value="Unassembled WGS sequence"/>
</dbReference>
<feature type="region of interest" description="Disordered" evidence="1">
    <location>
        <begin position="202"/>
        <end position="221"/>
    </location>
</feature>
<feature type="compositionally biased region" description="Polar residues" evidence="1">
    <location>
        <begin position="586"/>
        <end position="595"/>
    </location>
</feature>
<feature type="compositionally biased region" description="Basic residues" evidence="1">
    <location>
        <begin position="304"/>
        <end position="314"/>
    </location>
</feature>
<evidence type="ECO:0000313" key="2">
    <source>
        <dbReference type="EMBL" id="KAK3293286.1"/>
    </source>
</evidence>
<protein>
    <submittedName>
        <fullName evidence="2">Uncharacterized protein</fullName>
    </submittedName>
</protein>
<name>A0AAE0HCW0_9PEZI</name>
<proteinExistence type="predicted"/>
<reference evidence="2" key="2">
    <citation type="submission" date="2023-06" db="EMBL/GenBank/DDBJ databases">
        <authorList>
            <consortium name="Lawrence Berkeley National Laboratory"/>
            <person name="Haridas S."/>
            <person name="Hensen N."/>
            <person name="Bonometti L."/>
            <person name="Westerberg I."/>
            <person name="Brannstrom I.O."/>
            <person name="Guillou S."/>
            <person name="Cros-Aarteil S."/>
            <person name="Calhoun S."/>
            <person name="Kuo A."/>
            <person name="Mondo S."/>
            <person name="Pangilinan J."/>
            <person name="Riley R."/>
            <person name="Labutti K."/>
            <person name="Andreopoulos B."/>
            <person name="Lipzen A."/>
            <person name="Chen C."/>
            <person name="Yanf M."/>
            <person name="Daum C."/>
            <person name="Ng V."/>
            <person name="Clum A."/>
            <person name="Steindorff A."/>
            <person name="Ohm R."/>
            <person name="Martin F."/>
            <person name="Silar P."/>
            <person name="Natvig D."/>
            <person name="Lalanne C."/>
            <person name="Gautier V."/>
            <person name="Ament-Velasquez S.L."/>
            <person name="Kruys A."/>
            <person name="Hutchinson M.I."/>
            <person name="Powell A.J."/>
            <person name="Barry K."/>
            <person name="Miller A.N."/>
            <person name="Grigoriev I.V."/>
            <person name="Debuchy R."/>
            <person name="Gladieux P."/>
            <person name="Thoren M.H."/>
            <person name="Johannesson H."/>
        </authorList>
    </citation>
    <scope>NUCLEOTIDE SEQUENCE</scope>
    <source>
        <strain evidence="2">CBS 168.71</strain>
    </source>
</reference>
<feature type="compositionally biased region" description="Acidic residues" evidence="1">
    <location>
        <begin position="280"/>
        <end position="292"/>
    </location>
</feature>
<dbReference type="GeneID" id="87845119"/>
<feature type="region of interest" description="Disordered" evidence="1">
    <location>
        <begin position="227"/>
        <end position="408"/>
    </location>
</feature>
<feature type="compositionally biased region" description="Acidic residues" evidence="1">
    <location>
        <begin position="596"/>
        <end position="611"/>
    </location>
</feature>
<dbReference type="EMBL" id="JAUEPN010000006">
    <property type="protein sequence ID" value="KAK3293286.1"/>
    <property type="molecule type" value="Genomic_DNA"/>
</dbReference>
<feature type="region of interest" description="Disordered" evidence="1">
    <location>
        <begin position="445"/>
        <end position="632"/>
    </location>
</feature>
<organism evidence="2 3">
    <name type="scientific">Chaetomium fimeti</name>
    <dbReference type="NCBI Taxonomy" id="1854472"/>
    <lineage>
        <taxon>Eukaryota</taxon>
        <taxon>Fungi</taxon>
        <taxon>Dikarya</taxon>
        <taxon>Ascomycota</taxon>
        <taxon>Pezizomycotina</taxon>
        <taxon>Sordariomycetes</taxon>
        <taxon>Sordariomycetidae</taxon>
        <taxon>Sordariales</taxon>
        <taxon>Chaetomiaceae</taxon>
        <taxon>Chaetomium</taxon>
    </lineage>
</organism>
<evidence type="ECO:0000313" key="3">
    <source>
        <dbReference type="Proteomes" id="UP001278766"/>
    </source>
</evidence>
<sequence length="632" mass="69154">MPPKKRIDRGRDGGRGNPAESSRLRARARAPSPDRAVDSPSVYGSSPEPESEPAAPATPRPAPGPPADGSGAVDGGASATPRSNTRHQGGARAARAWEFTDVPLSQDQRARNGRVAGRTLISWGRPRMAEKLLLNMQYELVQAGMEIPLDRIAHRLRPGASGSAVSQFLSRTRERLVAEGHLVPPIPGSVFKREVRGYVRRNPESDDLRSTRPVTFAEPLEDRMVSLPDAVNLSTTRPKRARGATRDSDEEGAGKEEEDDLAGARYTDVQTGSPWRDLNQSDEDDEQSDVFMEDTPSRGPRANSTKRAHRHRGAHGPIPRVRDPEFWQANTVRNRRDYPPTEEEQEEQDAAFNWRRPSNPPVYPGEARPPPPGRDNQPPQQMVPDRIPAMRAAPPPPVLGYDGYRPSENTGRLPFNPAYGADPGYTSQVNYGGAYNHGYWGGPMPPHPAATSPHRPDYPQYPYQPAPAPYEQHGYGSRDQHFQDPRHDQPPHQRFYGNPVHDEYGSWPNQPAYPNLQDNNHGDIYRHHGGGPLGTAFNPPAPRYPTEESHGGPLGGGDHRQPPPAAHGHPPRQNLPILPPTDDESVQAQVNSESEWQPDPDSEDAGGDDGGDGGGGGSARAGGVKYKREDSA</sequence>
<dbReference type="RefSeq" id="XP_062656800.1">
    <property type="nucleotide sequence ID" value="XM_062808171.1"/>
</dbReference>
<feature type="compositionally biased region" description="Low complexity" evidence="1">
    <location>
        <begin position="67"/>
        <end position="79"/>
    </location>
</feature>
<comment type="caution">
    <text evidence="2">The sequence shown here is derived from an EMBL/GenBank/DDBJ whole genome shotgun (WGS) entry which is preliminary data.</text>
</comment>
<gene>
    <name evidence="2" type="ORF">B0H64DRAFT_476844</name>
</gene>
<accession>A0AAE0HCW0</accession>
<feature type="compositionally biased region" description="Acidic residues" evidence="1">
    <location>
        <begin position="340"/>
        <end position="349"/>
    </location>
</feature>
<keyword evidence="3" id="KW-1185">Reference proteome</keyword>